<dbReference type="Proteomes" id="UP001259832">
    <property type="component" value="Unassembled WGS sequence"/>
</dbReference>
<keyword evidence="10" id="KW-1185">Reference proteome</keyword>
<dbReference type="InterPro" id="IPR040855">
    <property type="entry name" value="ORC_WH_C"/>
</dbReference>
<keyword evidence="4" id="KW-0238">DNA-binding</keyword>
<evidence type="ECO:0000256" key="1">
    <source>
        <dbReference type="ARBA" id="ARBA00004123"/>
    </source>
</evidence>
<dbReference type="GO" id="GO:0003688">
    <property type="term" value="F:DNA replication origin binding"/>
    <property type="evidence" value="ECO:0007669"/>
    <property type="project" value="TreeGrafter"/>
</dbReference>
<dbReference type="Pfam" id="PF07034">
    <property type="entry name" value="ORC3_N"/>
    <property type="match status" value="1"/>
</dbReference>
<evidence type="ECO:0000313" key="10">
    <source>
        <dbReference type="Proteomes" id="UP001259832"/>
    </source>
</evidence>
<keyword evidence="3" id="KW-0235">DNA replication</keyword>
<organism evidence="9 10">
    <name type="scientific">Phytophthora citrophthora</name>
    <dbReference type="NCBI Taxonomy" id="4793"/>
    <lineage>
        <taxon>Eukaryota</taxon>
        <taxon>Sar</taxon>
        <taxon>Stramenopiles</taxon>
        <taxon>Oomycota</taxon>
        <taxon>Peronosporomycetes</taxon>
        <taxon>Peronosporales</taxon>
        <taxon>Peronosporaceae</taxon>
        <taxon>Phytophthora</taxon>
    </lineage>
</organism>
<evidence type="ECO:0000256" key="6">
    <source>
        <dbReference type="SAM" id="MobiDB-lite"/>
    </source>
</evidence>
<accession>A0AAD9GRQ0</accession>
<feature type="domain" description="Origin recognition complex subunit 3 winged helix C-terminal" evidence="8">
    <location>
        <begin position="887"/>
        <end position="983"/>
    </location>
</feature>
<feature type="domain" description="Origin recognition complex subunit 3 N-terminal" evidence="7">
    <location>
        <begin position="402"/>
        <end position="599"/>
    </location>
</feature>
<dbReference type="GO" id="GO:0031261">
    <property type="term" value="C:DNA replication preinitiation complex"/>
    <property type="evidence" value="ECO:0007669"/>
    <property type="project" value="TreeGrafter"/>
</dbReference>
<dbReference type="GO" id="GO:0005656">
    <property type="term" value="C:nuclear pre-replicative complex"/>
    <property type="evidence" value="ECO:0007669"/>
    <property type="project" value="TreeGrafter"/>
</dbReference>
<sequence>MEVAAFSTGVSIQYPSGRSNTIFTGSHRNERTDYPFPFPVDSKTSSERLYKADTEAYSVCQELAYHFACEKTRQTVQELLRKNNDTSYSQVSRFFEKYCSRDESVAPAKIPSPTASPSSRRLRNLNAPVLFPEFHAFPTAAVIAGTDATSSDLWVEPLTHKLRRTFPLCVRVQRDVPTARKFIEWLTAKLVKLKEAKQREDKWLEDLVESFDLLPLDKPPVTEACGRRVTRHQRAKEYADASVEGHDSDNGKLSDYSLIDSSSESEVSGDDGEWGKRKKKKKKRIVSVAYGRWTMSKLLTTIQLDIETLLSPNSGDTSSELVAMLGELVDVRLQEALTLVMKIHHKDDDMVVQSMACLDEAIAWLQGKISACREIAARLLNVAPESAAVHVGSTELGLAKMLQRVFNRYMLFLDDCTLKRLSIQDRRKSLKKEQYRHEKYYSLNNEKPVTGTASSPQPFLLLCIEQLEGFSQQVFGEFLEIWTHFERQQENSQRTRTTRCALGFVVGVASATSPALRRLDLTVTNRLELQFFSLVDSRKCFNDVLESLVVKAKLPLALSGQVLRAIASRHHRLPSVPRLLLALRFLMFTHFRRCPWSFLALAVDGLSSSSESPILVAADVTPQPYRVSTWIKRHRRRLTREAQGRAFESDSALASWLLPCSALELHDLASRVLPSSGEEDWIELLESALLRERRRQARWGLGWECFRSACSWLDVHLDGKNERDQDIQEQMTVTHLAFALEGRLGQAPCFLEVLRRLQSCRWSMLSGMIEDWRASVRVFGGPENAADELEKTLSELAMLCAYARTEDSPAKVLVSLREELVAVFTTRLIPELLHPRPLNATNSADALVSNWSVLTDANVLEGRLRFEYHDHLRNVLQDAGIEDVNTGENTDNEASWVHDVGLAFLFYQESPSASLSLREWYASFSSELKEESKSKKRKTEDISDDPAIKARFVRAVCTLRHWGFIKSDAPRDAEQDIIEKLVFI</sequence>
<evidence type="ECO:0000256" key="5">
    <source>
        <dbReference type="ARBA" id="ARBA00023242"/>
    </source>
</evidence>
<evidence type="ECO:0000313" key="9">
    <source>
        <dbReference type="EMBL" id="KAK1943256.1"/>
    </source>
</evidence>
<reference evidence="9" key="1">
    <citation type="submission" date="2023-08" db="EMBL/GenBank/DDBJ databases">
        <title>Reference Genome Resource for the Citrus Pathogen Phytophthora citrophthora.</title>
        <authorList>
            <person name="Moller H."/>
            <person name="Coetzee B."/>
            <person name="Rose L.J."/>
            <person name="Van Niekerk J.M."/>
        </authorList>
    </citation>
    <scope>NUCLEOTIDE SEQUENCE</scope>
    <source>
        <strain evidence="9">STE-U-9442</strain>
    </source>
</reference>
<evidence type="ECO:0000259" key="8">
    <source>
        <dbReference type="Pfam" id="PF18137"/>
    </source>
</evidence>
<comment type="similarity">
    <text evidence="2">Belongs to the ORC3 family.</text>
</comment>
<dbReference type="GO" id="GO:0006270">
    <property type="term" value="P:DNA replication initiation"/>
    <property type="evidence" value="ECO:0007669"/>
    <property type="project" value="TreeGrafter"/>
</dbReference>
<dbReference type="InterPro" id="IPR045667">
    <property type="entry name" value="ORC3_N"/>
</dbReference>
<dbReference type="GO" id="GO:0005664">
    <property type="term" value="C:nuclear origin of replication recognition complex"/>
    <property type="evidence" value="ECO:0007669"/>
    <property type="project" value="InterPro"/>
</dbReference>
<evidence type="ECO:0000256" key="2">
    <source>
        <dbReference type="ARBA" id="ARBA00010977"/>
    </source>
</evidence>
<dbReference type="PANTHER" id="PTHR12748:SF0">
    <property type="entry name" value="ORIGIN RECOGNITION COMPLEX SUBUNIT 3"/>
    <property type="match status" value="1"/>
</dbReference>
<evidence type="ECO:0000259" key="7">
    <source>
        <dbReference type="Pfam" id="PF07034"/>
    </source>
</evidence>
<keyword evidence="5" id="KW-0539">Nucleus</keyword>
<evidence type="ECO:0008006" key="11">
    <source>
        <dbReference type="Google" id="ProtNLM"/>
    </source>
</evidence>
<evidence type="ECO:0000256" key="4">
    <source>
        <dbReference type="ARBA" id="ARBA00023125"/>
    </source>
</evidence>
<dbReference type="EMBL" id="JASMQC010000007">
    <property type="protein sequence ID" value="KAK1943256.1"/>
    <property type="molecule type" value="Genomic_DNA"/>
</dbReference>
<name>A0AAD9GRQ0_9STRA</name>
<dbReference type="AlphaFoldDB" id="A0AAD9GRQ0"/>
<comment type="caution">
    <text evidence="9">The sequence shown here is derived from an EMBL/GenBank/DDBJ whole genome shotgun (WGS) entry which is preliminary data.</text>
</comment>
<comment type="subcellular location">
    <subcellularLocation>
        <location evidence="1">Nucleus</location>
    </subcellularLocation>
</comment>
<dbReference type="InterPro" id="IPR020795">
    <property type="entry name" value="ORC3"/>
</dbReference>
<feature type="compositionally biased region" description="Basic and acidic residues" evidence="6">
    <location>
        <begin position="236"/>
        <end position="252"/>
    </location>
</feature>
<evidence type="ECO:0000256" key="3">
    <source>
        <dbReference type="ARBA" id="ARBA00022705"/>
    </source>
</evidence>
<proteinExistence type="inferred from homology"/>
<protein>
    <recommendedName>
        <fullName evidence="11">Origin recognition complex subunit 3 N-terminal domain-containing protein</fullName>
    </recommendedName>
</protein>
<dbReference type="Pfam" id="PF18137">
    <property type="entry name" value="WHD_ORC"/>
    <property type="match status" value="1"/>
</dbReference>
<dbReference type="PANTHER" id="PTHR12748">
    <property type="entry name" value="ORIGIN RECOGNITION COMPLEX SUBUNIT 3"/>
    <property type="match status" value="1"/>
</dbReference>
<feature type="region of interest" description="Disordered" evidence="6">
    <location>
        <begin position="236"/>
        <end position="257"/>
    </location>
</feature>
<gene>
    <name evidence="9" type="ORF">P3T76_004652</name>
</gene>